<feature type="region of interest" description="Disordered" evidence="1">
    <location>
        <begin position="811"/>
        <end position="874"/>
    </location>
</feature>
<evidence type="ECO:0000256" key="1">
    <source>
        <dbReference type="SAM" id="MobiDB-lite"/>
    </source>
</evidence>
<feature type="region of interest" description="Disordered" evidence="1">
    <location>
        <begin position="1"/>
        <end position="36"/>
    </location>
</feature>
<dbReference type="Proteomes" id="UP000717585">
    <property type="component" value="Unassembled WGS sequence"/>
</dbReference>
<name>A0A8J6DYG6_9EUKA</name>
<comment type="caution">
    <text evidence="3">The sequence shown here is derived from an EMBL/GenBank/DDBJ whole genome shotgun (WGS) entry which is preliminary data.</text>
</comment>
<keyword evidence="2" id="KW-0472">Membrane</keyword>
<keyword evidence="2" id="KW-1133">Transmembrane helix</keyword>
<keyword evidence="2" id="KW-0812">Transmembrane</keyword>
<evidence type="ECO:0000256" key="2">
    <source>
        <dbReference type="SAM" id="Phobius"/>
    </source>
</evidence>
<feature type="compositionally biased region" description="Polar residues" evidence="1">
    <location>
        <begin position="852"/>
        <end position="866"/>
    </location>
</feature>
<reference evidence="3" key="1">
    <citation type="submission" date="2021-05" db="EMBL/GenBank/DDBJ databases">
        <title>A free-living protist that lacks canonical eukaryotic 1 DNA replication and segregation systems.</title>
        <authorList>
            <person name="Salas-Leiva D.E."/>
            <person name="Tromer E.C."/>
            <person name="Curtis B.A."/>
            <person name="Jerlstrom-Hultqvist J."/>
            <person name="Kolisko M."/>
            <person name="Yi Z."/>
            <person name="Salas-Leiva J.S."/>
            <person name="Gallot-Lavallee L."/>
            <person name="Kops G.J.P.L."/>
            <person name="Archibald J.M."/>
            <person name="Simpson A.G.B."/>
            <person name="Roger A.J."/>
        </authorList>
    </citation>
    <scope>NUCLEOTIDE SEQUENCE</scope>
    <source>
        <strain evidence="3">BICM</strain>
    </source>
</reference>
<dbReference type="AlphaFoldDB" id="A0A8J6DYG6"/>
<keyword evidence="4" id="KW-1185">Reference proteome</keyword>
<evidence type="ECO:0000313" key="4">
    <source>
        <dbReference type="Proteomes" id="UP000717585"/>
    </source>
</evidence>
<protein>
    <submittedName>
        <fullName evidence="3">Uncharacterized protein</fullName>
    </submittedName>
</protein>
<organism evidence="3 4">
    <name type="scientific">Carpediemonas membranifera</name>
    <dbReference type="NCBI Taxonomy" id="201153"/>
    <lineage>
        <taxon>Eukaryota</taxon>
        <taxon>Metamonada</taxon>
        <taxon>Carpediemonas-like organisms</taxon>
        <taxon>Carpediemonas</taxon>
    </lineage>
</organism>
<evidence type="ECO:0000313" key="3">
    <source>
        <dbReference type="EMBL" id="KAG9392199.1"/>
    </source>
</evidence>
<gene>
    <name evidence="3" type="ORF">J8273_5181</name>
</gene>
<dbReference type="EMBL" id="JAHDYR010000038">
    <property type="protein sequence ID" value="KAG9392199.1"/>
    <property type="molecule type" value="Genomic_DNA"/>
</dbReference>
<proteinExistence type="predicted"/>
<accession>A0A8J6DYG6</accession>
<feature type="transmembrane region" description="Helical" evidence="2">
    <location>
        <begin position="585"/>
        <end position="607"/>
    </location>
</feature>
<sequence>MDDATNSLPDGRLTSARSSSRKNDGMPAGETRQMSTKITQDGYNSSVMAVHAFQATQMPSFPGTAMICSPRQFHAPSMHNTASISPESIFSNRHSQILLQKSPLKPTAQALLDRARSILADGPPLSMNVELAEGQELPVALHTLLQGTLWAVMMASGVNRMDCFMFMVIIPLSTHHKHSCKSVPCPNKTCGAQVEFMHRTTFFFSPDMRTAQALAAGVVDPAHVTRTSTHPTRLSPGACPSAQPVVISCSFCSILFSDNKNSPFSFCSSSSSPYCSTFPLILVDAIVWALGAAATCAVTPWLALCLLSLTPVVALLPMGTVKLTTLATRKYRAEAFPALPIPRVEVALSESKLVIANSQKDIAAVSRRVPLTILEFSGVVDEAGVLDMTRLSDDDSAVIAQSLQTIEAETADGMRLFQITHSRWPHSACTPASSARTPRTPCTATGFLAKQEAKRDWHALTKARPVFADLWRHMYASRGQSSASSLVYYLKTVNLISAQRSQIDALYTRALNHPTPRIVRSYAQYLSIIDPSPAVAAYCEELYGVADELEVAPGEGEKGRIRVELVDTSSEASSGDNVRQHASGVIAFLLITSFFLVSVLCVVAFTYTHANILCKMIGLMNSTIGTQLITAAFAALRGDPTHIVSQHGCRGTVEALAERYIGPVPPTQPRHLPCRLVRSRWGRLRPGLHARSCHEARVHGWPGCSLMTGLTAVVEATVANAQGRVDSRWWGALCRWVNSRLGSGDSWTKGISEGEIAELLHSIESQVIRDLPHMAAVVNLDVTSGFSKSSDLLKDRLPAFRCQGERRHLPGRLHRHPCGLQLHPPQPPRRHAQPHTASSPKSSGRCHDPGSQLRSWTSSLRRSQMSEARHNLSF</sequence>
<feature type="transmembrane region" description="Helical" evidence="2">
    <location>
        <begin position="285"/>
        <end position="316"/>
    </location>
</feature>